<keyword evidence="1" id="KW-0808">Transferase</keyword>
<organism evidence="1 2">
    <name type="scientific">Paractinoplanes atraurantiacus</name>
    <dbReference type="NCBI Taxonomy" id="1036182"/>
    <lineage>
        <taxon>Bacteria</taxon>
        <taxon>Bacillati</taxon>
        <taxon>Actinomycetota</taxon>
        <taxon>Actinomycetes</taxon>
        <taxon>Micromonosporales</taxon>
        <taxon>Micromonosporaceae</taxon>
        <taxon>Paractinoplanes</taxon>
    </lineage>
</organism>
<protein>
    <submittedName>
        <fullName evidence="1">Teichuronic acid biosynthesis glycosyltransferase TuaH</fullName>
    </submittedName>
</protein>
<proteinExistence type="predicted"/>
<name>A0A285K481_9ACTN</name>
<dbReference type="SUPFAM" id="SSF53756">
    <property type="entry name" value="UDP-Glycosyltransferase/glycogen phosphorylase"/>
    <property type="match status" value="1"/>
</dbReference>
<evidence type="ECO:0000313" key="2">
    <source>
        <dbReference type="Proteomes" id="UP000219612"/>
    </source>
</evidence>
<evidence type="ECO:0000313" key="1">
    <source>
        <dbReference type="EMBL" id="SNY66151.1"/>
    </source>
</evidence>
<dbReference type="Proteomes" id="UP000219612">
    <property type="component" value="Unassembled WGS sequence"/>
</dbReference>
<reference evidence="1 2" key="1">
    <citation type="submission" date="2017-09" db="EMBL/GenBank/DDBJ databases">
        <authorList>
            <person name="Ehlers B."/>
            <person name="Leendertz F.H."/>
        </authorList>
    </citation>
    <scope>NUCLEOTIDE SEQUENCE [LARGE SCALE GENOMIC DNA]</scope>
    <source>
        <strain evidence="1 2">CGMCC 4.6857</strain>
    </source>
</reference>
<dbReference type="Pfam" id="PF13692">
    <property type="entry name" value="Glyco_trans_1_4"/>
    <property type="match status" value="1"/>
</dbReference>
<accession>A0A285K481</accession>
<dbReference type="EMBL" id="OBDY01000029">
    <property type="protein sequence ID" value="SNY66151.1"/>
    <property type="molecule type" value="Genomic_DNA"/>
</dbReference>
<dbReference type="AlphaFoldDB" id="A0A285K481"/>
<keyword evidence="2" id="KW-1185">Reference proteome</keyword>
<dbReference type="RefSeq" id="WP_097327485.1">
    <property type="nucleotide sequence ID" value="NZ_OBDY01000029.1"/>
</dbReference>
<sequence length="392" mass="41988">MTTSTLEGSRGDLIVYFSGSRWDGPPGHDRNMASALSRFTPVLFVEPPVSALTSLKRPELGSLMDGPRLRVLSPRLAHLVTPVVPGHSRPGLHRLVPPMVRRATSRAVSQLFPGPATPLAAVVSSRVEDPGFDMPARRRLFYATDDLVAGAGMLGLPRERLLAEETRSLRRADAVAVVSESLQKRYAGDGFPSEFVPNGCRPDLYASVDEAPLPTDVALEGPIAGLLGHVNDRIDLSLLEAVADTGASLLIVGPVAPGYHADRFTALTQRANVCWTGPKPHTDMPSYLRLIDVGLTPYADNEFNRASFPLKTLEYLAAGRGGVATPLPAVTWLGTDLVTLASTPSAFAAAVRAELAVPRTPALAEARRAFAQKHSWDRRAAQLADLLHLDAA</sequence>
<dbReference type="Gene3D" id="3.40.50.2000">
    <property type="entry name" value="Glycogen Phosphorylase B"/>
    <property type="match status" value="1"/>
</dbReference>
<gene>
    <name evidence="1" type="ORF">SAMN05421748_129104</name>
</gene>
<dbReference type="GO" id="GO:0016740">
    <property type="term" value="F:transferase activity"/>
    <property type="evidence" value="ECO:0007669"/>
    <property type="project" value="UniProtKB-KW"/>
</dbReference>
<dbReference type="OrthoDB" id="9771846at2"/>